<protein>
    <submittedName>
        <fullName evidence="1">Group III truncated hemoglobin</fullName>
    </submittedName>
</protein>
<dbReference type="RefSeq" id="WP_263052635.1">
    <property type="nucleotide sequence ID" value="NZ_CP106735.1"/>
</dbReference>
<dbReference type="Proteomes" id="UP001062165">
    <property type="component" value="Chromosome"/>
</dbReference>
<gene>
    <name evidence="1" type="ORF">N7E81_07315</name>
</gene>
<accession>A0ABY6D434</accession>
<keyword evidence="2" id="KW-1185">Reference proteome</keyword>
<evidence type="ECO:0000313" key="1">
    <source>
        <dbReference type="EMBL" id="UXX80906.1"/>
    </source>
</evidence>
<dbReference type="EMBL" id="CP106735">
    <property type="protein sequence ID" value="UXX80906.1"/>
    <property type="molecule type" value="Genomic_DNA"/>
</dbReference>
<dbReference type="InterPro" id="IPR009050">
    <property type="entry name" value="Globin-like_sf"/>
</dbReference>
<reference evidence="1" key="1">
    <citation type="submission" date="2022-10" db="EMBL/GenBank/DDBJ databases">
        <title>Comparative genomics and taxonomic characterization of three novel marine species of genus Reichenbachiella exhibiting antioxidant and polysaccharide degradation activities.</title>
        <authorList>
            <person name="Muhammad N."/>
            <person name="Lee Y.-J."/>
            <person name="Ko J."/>
            <person name="Kim S.-G."/>
        </authorList>
    </citation>
    <scope>NUCLEOTIDE SEQUENCE</scope>
    <source>
        <strain evidence="1">Wsw4-B4</strain>
    </source>
</reference>
<name>A0ABY6D434_9BACT</name>
<proteinExistence type="predicted"/>
<dbReference type="SUPFAM" id="SSF46458">
    <property type="entry name" value="Globin-like"/>
    <property type="match status" value="1"/>
</dbReference>
<dbReference type="InterPro" id="IPR012292">
    <property type="entry name" value="Globin/Proto"/>
</dbReference>
<organism evidence="1 2">
    <name type="scientific">Reichenbachiella carrageenanivorans</name>
    <dbReference type="NCBI Taxonomy" id="2979869"/>
    <lineage>
        <taxon>Bacteria</taxon>
        <taxon>Pseudomonadati</taxon>
        <taxon>Bacteroidota</taxon>
        <taxon>Cytophagia</taxon>
        <taxon>Cytophagales</taxon>
        <taxon>Reichenbachiellaceae</taxon>
        <taxon>Reichenbachiella</taxon>
    </lineage>
</organism>
<dbReference type="Gene3D" id="1.10.490.10">
    <property type="entry name" value="Globins"/>
    <property type="match status" value="1"/>
</dbReference>
<dbReference type="CDD" id="cd08916">
    <property type="entry name" value="TrHb3_P"/>
    <property type="match status" value="1"/>
</dbReference>
<evidence type="ECO:0000313" key="2">
    <source>
        <dbReference type="Proteomes" id="UP001062165"/>
    </source>
</evidence>
<sequence>MSDIQTRADIDRLLYDFYQKIIKDEEIGYFFTEVVKLDLIHHLPKIADFWETTLFHQVKYKGNPIAPHLAMSQKSPMTKAHFDRWVTVFCETVDGLFAGAMAEMAKQRAQSIATVMHIKIKTSLNF</sequence>